<sequence length="431" mass="49097">MLPSSLITTFNIYWLNLKTMDGTLAKQLWRVLENPSSLVARIYKARYFPHHSFWDAPESIAPSYSWRSIIASKELVLKGMRWQVGAGSSIHTWSDPWIPRAPSFIPYRRGLNVELDSRVKDFITPFNWDIQYLNRVFTPEDVEAILSISLSDRPAVDRCIWHYDPKVQFWKEVWHANIPASAKVCIWKACQAILPTKDRLLHRHVNIADLSCTLCSDALETTTHLCFECPFTKALIEEADPLIHQVCLSPNVQFPSFKGWLQGCFASLSKPSFHKLLFLVWAVWKERNNRTWREKSSTVGDVCFQANAWLHDFQFHQVKKGTAQVSRIATWKPPSAGWLKVNFDGAFSKQTHMGGVVVIIRDSEGSCMGGMFQHIENVYSPEQIEAVAGRIAVRMVQSKNLAPISFETDSLNLACFVNQSSGSITSTYGRL</sequence>
<evidence type="ECO:0000313" key="3">
    <source>
        <dbReference type="EMBL" id="PRQ57252.1"/>
    </source>
</evidence>
<dbReference type="Proteomes" id="UP000238479">
    <property type="component" value="Chromosome 1"/>
</dbReference>
<dbReference type="AlphaFoldDB" id="A0A2P6SF00"/>
<dbReference type="PANTHER" id="PTHR47074">
    <property type="entry name" value="BNAC02G40300D PROTEIN"/>
    <property type="match status" value="1"/>
</dbReference>
<keyword evidence="3" id="KW-0695">RNA-directed DNA polymerase</keyword>
<dbReference type="InterPro" id="IPR036397">
    <property type="entry name" value="RNaseH_sf"/>
</dbReference>
<dbReference type="Gene3D" id="3.30.420.10">
    <property type="entry name" value="Ribonuclease H-like superfamily/Ribonuclease H"/>
    <property type="match status" value="1"/>
</dbReference>
<evidence type="ECO:0000259" key="1">
    <source>
        <dbReference type="Pfam" id="PF13456"/>
    </source>
</evidence>
<protein>
    <submittedName>
        <fullName evidence="3">Putative reverse transcriptase zinc-binding domain-containing protein</fullName>
    </submittedName>
</protein>
<dbReference type="PANTHER" id="PTHR47074:SF79">
    <property type="entry name" value="PUTATIVE-RELATED"/>
    <property type="match status" value="1"/>
</dbReference>
<dbReference type="OMA" id="AWTENWI"/>
<accession>A0A2P6SF00</accession>
<feature type="domain" description="Reverse transcriptase zinc-binding" evidence="2">
    <location>
        <begin position="164"/>
        <end position="234"/>
    </location>
</feature>
<dbReference type="GO" id="GO:0003676">
    <property type="term" value="F:nucleic acid binding"/>
    <property type="evidence" value="ECO:0007669"/>
    <property type="project" value="InterPro"/>
</dbReference>
<dbReference type="CDD" id="cd06222">
    <property type="entry name" value="RNase_H_like"/>
    <property type="match status" value="1"/>
</dbReference>
<keyword evidence="3" id="KW-0548">Nucleotidyltransferase</keyword>
<dbReference type="InterPro" id="IPR052929">
    <property type="entry name" value="RNase_H-like_EbsB-rel"/>
</dbReference>
<dbReference type="EMBL" id="PDCK01000039">
    <property type="protein sequence ID" value="PRQ57252.1"/>
    <property type="molecule type" value="Genomic_DNA"/>
</dbReference>
<dbReference type="GO" id="GO:0003964">
    <property type="term" value="F:RNA-directed DNA polymerase activity"/>
    <property type="evidence" value="ECO:0007669"/>
    <property type="project" value="UniProtKB-KW"/>
</dbReference>
<dbReference type="InterPro" id="IPR044730">
    <property type="entry name" value="RNase_H-like_dom_plant"/>
</dbReference>
<keyword evidence="4" id="KW-1185">Reference proteome</keyword>
<feature type="domain" description="RNase H type-1" evidence="1">
    <location>
        <begin position="342"/>
        <end position="421"/>
    </location>
</feature>
<dbReference type="Gramene" id="PRQ57252">
    <property type="protein sequence ID" value="PRQ57252"/>
    <property type="gene ID" value="RchiOBHm_Chr1g0346251"/>
</dbReference>
<dbReference type="Pfam" id="PF13966">
    <property type="entry name" value="zf-RVT"/>
    <property type="match status" value="1"/>
</dbReference>
<name>A0A2P6SF00_ROSCH</name>
<dbReference type="InterPro" id="IPR026960">
    <property type="entry name" value="RVT-Znf"/>
</dbReference>
<organism evidence="3 4">
    <name type="scientific">Rosa chinensis</name>
    <name type="common">China rose</name>
    <dbReference type="NCBI Taxonomy" id="74649"/>
    <lineage>
        <taxon>Eukaryota</taxon>
        <taxon>Viridiplantae</taxon>
        <taxon>Streptophyta</taxon>
        <taxon>Embryophyta</taxon>
        <taxon>Tracheophyta</taxon>
        <taxon>Spermatophyta</taxon>
        <taxon>Magnoliopsida</taxon>
        <taxon>eudicotyledons</taxon>
        <taxon>Gunneridae</taxon>
        <taxon>Pentapetalae</taxon>
        <taxon>rosids</taxon>
        <taxon>fabids</taxon>
        <taxon>Rosales</taxon>
        <taxon>Rosaceae</taxon>
        <taxon>Rosoideae</taxon>
        <taxon>Rosoideae incertae sedis</taxon>
        <taxon>Rosa</taxon>
    </lineage>
</organism>
<proteinExistence type="predicted"/>
<evidence type="ECO:0000313" key="4">
    <source>
        <dbReference type="Proteomes" id="UP000238479"/>
    </source>
</evidence>
<evidence type="ECO:0000259" key="2">
    <source>
        <dbReference type="Pfam" id="PF13966"/>
    </source>
</evidence>
<dbReference type="InterPro" id="IPR002156">
    <property type="entry name" value="RNaseH_domain"/>
</dbReference>
<gene>
    <name evidence="3" type="ORF">RchiOBHm_Chr1g0346251</name>
</gene>
<keyword evidence="3" id="KW-0808">Transferase</keyword>
<dbReference type="Pfam" id="PF13456">
    <property type="entry name" value="RVT_3"/>
    <property type="match status" value="1"/>
</dbReference>
<dbReference type="GO" id="GO:0004523">
    <property type="term" value="F:RNA-DNA hybrid ribonuclease activity"/>
    <property type="evidence" value="ECO:0007669"/>
    <property type="project" value="InterPro"/>
</dbReference>
<comment type="caution">
    <text evidence="3">The sequence shown here is derived from an EMBL/GenBank/DDBJ whole genome shotgun (WGS) entry which is preliminary data.</text>
</comment>
<reference evidence="3 4" key="1">
    <citation type="journal article" date="2018" name="Nat. Genet.">
        <title>The Rosa genome provides new insights in the design of modern roses.</title>
        <authorList>
            <person name="Bendahmane M."/>
        </authorList>
    </citation>
    <scope>NUCLEOTIDE SEQUENCE [LARGE SCALE GENOMIC DNA]</scope>
    <source>
        <strain evidence="4">cv. Old Blush</strain>
    </source>
</reference>